<proteinExistence type="predicted"/>
<protein>
    <recommendedName>
        <fullName evidence="4">F-box domain-containing protein</fullName>
    </recommendedName>
</protein>
<reference evidence="2 3" key="1">
    <citation type="submission" date="2022-04" db="EMBL/GenBank/DDBJ databases">
        <title>Chromosome-level reference genomes for two strains of Caenorhabditis briggsae: an improved platform for comparative genomics.</title>
        <authorList>
            <person name="Stevens L."/>
            <person name="Andersen E."/>
        </authorList>
    </citation>
    <scope>NUCLEOTIDE SEQUENCE [LARGE SCALE GENOMIC DNA]</scope>
    <source>
        <strain evidence="2">VX34</strain>
        <tissue evidence="2">Whole-organism</tissue>
    </source>
</reference>
<evidence type="ECO:0000313" key="3">
    <source>
        <dbReference type="Proteomes" id="UP000829354"/>
    </source>
</evidence>
<dbReference type="Proteomes" id="UP000829354">
    <property type="component" value="Chromosome X"/>
</dbReference>
<keyword evidence="3" id="KW-1185">Reference proteome</keyword>
<evidence type="ECO:0000256" key="1">
    <source>
        <dbReference type="SAM" id="MobiDB-lite"/>
    </source>
</evidence>
<sequence>MEQNNKKPKEWSDLPEEVQSMVLTYLKFEDLVNIQRSGLIEQVEFKTGYLAYHCHMVNAVIDGEDYLSTFLEEKFPWIKQMMIKMDVLYLNFLPEDVPVFLNAIQTMEPFQMRNFEIRNSNLEVFEAVMNRKIGRLDSVCLRGWGYCGYSSDNKIENWMEDIVRSPQMENVPVLMFKEFGNVDIVTRLVKFWWNGAVSVDKEAYAYASNRNSFKPLRKLFLVNGASKPTSRTYILDMKDVSKQLYLEVFPNKRESRGVFIKVIQRGQRKVEASIKMWYEKTDEEEWLAASLTGETEDIDNQNKVEDEEGFESEEDLTDTEL</sequence>
<dbReference type="EMBL" id="CP092625">
    <property type="protein sequence ID" value="UMM42975.1"/>
    <property type="molecule type" value="Genomic_DNA"/>
</dbReference>
<feature type="region of interest" description="Disordered" evidence="1">
    <location>
        <begin position="289"/>
        <end position="321"/>
    </location>
</feature>
<evidence type="ECO:0000313" key="2">
    <source>
        <dbReference type="EMBL" id="UMM42975.1"/>
    </source>
</evidence>
<gene>
    <name evidence="2" type="ORF">L5515_018609</name>
</gene>
<name>A0AAE9FGA2_CAEBR</name>
<evidence type="ECO:0008006" key="4">
    <source>
        <dbReference type="Google" id="ProtNLM"/>
    </source>
</evidence>
<dbReference type="AlphaFoldDB" id="A0AAE9FGA2"/>
<feature type="compositionally biased region" description="Acidic residues" evidence="1">
    <location>
        <begin position="294"/>
        <end position="321"/>
    </location>
</feature>
<accession>A0AAE9FGA2</accession>
<organism evidence="2 3">
    <name type="scientific">Caenorhabditis briggsae</name>
    <dbReference type="NCBI Taxonomy" id="6238"/>
    <lineage>
        <taxon>Eukaryota</taxon>
        <taxon>Metazoa</taxon>
        <taxon>Ecdysozoa</taxon>
        <taxon>Nematoda</taxon>
        <taxon>Chromadorea</taxon>
        <taxon>Rhabditida</taxon>
        <taxon>Rhabditina</taxon>
        <taxon>Rhabditomorpha</taxon>
        <taxon>Rhabditoidea</taxon>
        <taxon>Rhabditidae</taxon>
        <taxon>Peloderinae</taxon>
        <taxon>Caenorhabditis</taxon>
    </lineage>
</organism>